<reference evidence="2 3" key="1">
    <citation type="submission" date="2019-08" db="EMBL/GenBank/DDBJ databases">
        <title>Deep-cultivation of Planctomycetes and their phenomic and genomic characterization uncovers novel biology.</title>
        <authorList>
            <person name="Wiegand S."/>
            <person name="Jogler M."/>
            <person name="Boedeker C."/>
            <person name="Pinto D."/>
            <person name="Vollmers J."/>
            <person name="Rivas-Marin E."/>
            <person name="Kohn T."/>
            <person name="Peeters S.H."/>
            <person name="Heuer A."/>
            <person name="Rast P."/>
            <person name="Oberbeckmann S."/>
            <person name="Bunk B."/>
            <person name="Jeske O."/>
            <person name="Meyerdierks A."/>
            <person name="Storesund J.E."/>
            <person name="Kallscheuer N."/>
            <person name="Luecker S."/>
            <person name="Lage O.M."/>
            <person name="Pohl T."/>
            <person name="Merkel B.J."/>
            <person name="Hornburger P."/>
            <person name="Mueller R.-W."/>
            <person name="Bruemmer F."/>
            <person name="Labrenz M."/>
            <person name="Spormann A.M."/>
            <person name="Op den Camp H."/>
            <person name="Overmann J."/>
            <person name="Amann R."/>
            <person name="Jetten M.S.M."/>
            <person name="Mascher T."/>
            <person name="Medema M.H."/>
            <person name="Devos D.P."/>
            <person name="Kaster A.-K."/>
            <person name="Ovreas L."/>
            <person name="Rohde M."/>
            <person name="Galperin M.Y."/>
            <person name="Jogler C."/>
        </authorList>
    </citation>
    <scope>NUCLEOTIDE SEQUENCE [LARGE SCALE GENOMIC DNA]</scope>
    <source>
        <strain evidence="2 3">Pr1d</strain>
    </source>
</reference>
<dbReference type="RefSeq" id="WP_168205237.1">
    <property type="nucleotide sequence ID" value="NZ_CP042913.1"/>
</dbReference>
<keyword evidence="3" id="KW-1185">Reference proteome</keyword>
<feature type="domain" description="Ice-binding protein C-terminal" evidence="1">
    <location>
        <begin position="198"/>
        <end position="221"/>
    </location>
</feature>
<dbReference type="EMBL" id="CP042913">
    <property type="protein sequence ID" value="QEG35717.1"/>
    <property type="molecule type" value="Genomic_DNA"/>
</dbReference>
<dbReference type="NCBIfam" id="NF033657">
    <property type="entry name" value="choice_anch_F"/>
    <property type="match status" value="1"/>
</dbReference>
<evidence type="ECO:0000259" key="1">
    <source>
        <dbReference type="Pfam" id="PF07589"/>
    </source>
</evidence>
<evidence type="ECO:0000313" key="3">
    <source>
        <dbReference type="Proteomes" id="UP000323917"/>
    </source>
</evidence>
<dbReference type="AlphaFoldDB" id="A0A5B9Q9L4"/>
<accession>A0A5B9Q9L4</accession>
<name>A0A5B9Q9L4_9BACT</name>
<sequence>MTLFETRSILFTILLLSFSLPIQAGEIVNLNWFSGVASVAGTVIGPLVDPNNDDVAGDSSNVFIVAQKHYTGIGPVDIEFDVVPSGGVNEYFVMEGVDNSTPWDWSSYRIVLGFGVGADFEESDPGDELDFDAPDYNSPPDFSLNFSTVDESEDVLLASGGIHSNTLGSSYAEYTFSFDVPDLPRGVTKFTLRQQPIAVPEPASVAIAGLTILAMLAWRRKGCMS</sequence>
<dbReference type="Proteomes" id="UP000323917">
    <property type="component" value="Chromosome"/>
</dbReference>
<dbReference type="Pfam" id="PF07589">
    <property type="entry name" value="PEP-CTERM"/>
    <property type="match status" value="1"/>
</dbReference>
<protein>
    <recommendedName>
        <fullName evidence="1">Ice-binding protein C-terminal domain-containing protein</fullName>
    </recommendedName>
</protein>
<proteinExistence type="predicted"/>
<organism evidence="2 3">
    <name type="scientific">Bythopirellula goksoeyrii</name>
    <dbReference type="NCBI Taxonomy" id="1400387"/>
    <lineage>
        <taxon>Bacteria</taxon>
        <taxon>Pseudomonadati</taxon>
        <taxon>Planctomycetota</taxon>
        <taxon>Planctomycetia</taxon>
        <taxon>Pirellulales</taxon>
        <taxon>Lacipirellulaceae</taxon>
        <taxon>Bythopirellula</taxon>
    </lineage>
</organism>
<dbReference type="InterPro" id="IPR013424">
    <property type="entry name" value="Ice-binding_C"/>
</dbReference>
<gene>
    <name evidence="2" type="ORF">Pr1d_30200</name>
</gene>
<dbReference type="KEGG" id="bgok:Pr1d_30200"/>
<evidence type="ECO:0000313" key="2">
    <source>
        <dbReference type="EMBL" id="QEG35717.1"/>
    </source>
</evidence>